<dbReference type="InterPro" id="IPR019903">
    <property type="entry name" value="RIC_family"/>
</dbReference>
<dbReference type="Gene3D" id="1.20.120.520">
    <property type="entry name" value="nmb1532 protein domain like"/>
    <property type="match status" value="1"/>
</dbReference>
<keyword evidence="4" id="KW-0408">Iron</keyword>
<dbReference type="STRING" id="742725.HMPREF9450_01214"/>
<keyword evidence="3" id="KW-0479">Metal-binding</keyword>
<dbReference type="GeneID" id="92815756"/>
<dbReference type="EMBL" id="ADLD01000011">
    <property type="protein sequence ID" value="EHB92349.1"/>
    <property type="molecule type" value="Genomic_DNA"/>
</dbReference>
<keyword evidence="7" id="KW-1185">Reference proteome</keyword>
<dbReference type="eggNOG" id="COG2846">
    <property type="taxonomic scope" value="Bacteria"/>
</dbReference>
<dbReference type="PATRIC" id="fig|742725.3.peg.1288"/>
<name>G5H8F4_9BACT</name>
<dbReference type="GO" id="GO:0046872">
    <property type="term" value="F:metal ion binding"/>
    <property type="evidence" value="ECO:0007669"/>
    <property type="project" value="UniProtKB-KW"/>
</dbReference>
<organism evidence="6 7">
    <name type="scientific">Alistipes indistinctus YIT 12060</name>
    <dbReference type="NCBI Taxonomy" id="742725"/>
    <lineage>
        <taxon>Bacteria</taxon>
        <taxon>Pseudomonadati</taxon>
        <taxon>Bacteroidota</taxon>
        <taxon>Bacteroidia</taxon>
        <taxon>Bacteroidales</taxon>
        <taxon>Rikenellaceae</taxon>
        <taxon>Alistipes</taxon>
    </lineage>
</organism>
<dbReference type="PANTHER" id="PTHR36438:SF1">
    <property type="entry name" value="IRON-SULFUR CLUSTER REPAIR PROTEIN YTFE"/>
    <property type="match status" value="1"/>
</dbReference>
<evidence type="ECO:0000259" key="5">
    <source>
        <dbReference type="Pfam" id="PF01814"/>
    </source>
</evidence>
<dbReference type="AlphaFoldDB" id="G5H8F4"/>
<dbReference type="Pfam" id="PF01814">
    <property type="entry name" value="Hemerythrin"/>
    <property type="match status" value="1"/>
</dbReference>
<dbReference type="InterPro" id="IPR012312">
    <property type="entry name" value="Hemerythrin-like"/>
</dbReference>
<dbReference type="HOGENOM" id="CLU_076075_1_0_10"/>
<evidence type="ECO:0000313" key="6">
    <source>
        <dbReference type="EMBL" id="EHB92349.1"/>
    </source>
</evidence>
<evidence type="ECO:0000256" key="4">
    <source>
        <dbReference type="ARBA" id="ARBA00023004"/>
    </source>
</evidence>
<comment type="subcellular location">
    <subcellularLocation>
        <location evidence="1">Cytoplasm</location>
    </subcellularLocation>
</comment>
<evidence type="ECO:0000256" key="3">
    <source>
        <dbReference type="ARBA" id="ARBA00022723"/>
    </source>
</evidence>
<reference evidence="6 7" key="1">
    <citation type="submission" date="2011-08" db="EMBL/GenBank/DDBJ databases">
        <title>The Genome Sequence of Alistipes indistinctus YIT 12060.</title>
        <authorList>
            <consortium name="The Broad Institute Genome Sequencing Platform"/>
            <person name="Earl A."/>
            <person name="Ward D."/>
            <person name="Feldgarden M."/>
            <person name="Gevers D."/>
            <person name="Morotomi M."/>
            <person name="Young S.K."/>
            <person name="Zeng Q."/>
            <person name="Gargeya S."/>
            <person name="Fitzgerald M."/>
            <person name="Haas B."/>
            <person name="Abouelleil A."/>
            <person name="Alvarado L."/>
            <person name="Arachchi H.M."/>
            <person name="Berlin A."/>
            <person name="Brown A."/>
            <person name="Chapman S.B."/>
            <person name="Chen Z."/>
            <person name="Dunbar C."/>
            <person name="Freedman E."/>
            <person name="Gearin G."/>
            <person name="Gellesch M."/>
            <person name="Goldberg J."/>
            <person name="Griggs A."/>
            <person name="Gujja S."/>
            <person name="Heiman D."/>
            <person name="Howarth C."/>
            <person name="Larson L."/>
            <person name="Lui A."/>
            <person name="MacDonald P.J.P."/>
            <person name="Montmayeur A."/>
            <person name="Murphy C."/>
            <person name="Neiman D."/>
            <person name="Pearson M."/>
            <person name="Priest M."/>
            <person name="Roberts A."/>
            <person name="Saif S."/>
            <person name="Shea T."/>
            <person name="Shenoy N."/>
            <person name="Sisk P."/>
            <person name="Stolte C."/>
            <person name="Sykes S."/>
            <person name="Wortman J."/>
            <person name="Nusbaum C."/>
            <person name="Birren B."/>
        </authorList>
    </citation>
    <scope>NUCLEOTIDE SEQUENCE [LARGE SCALE GENOMIC DNA]</scope>
    <source>
        <strain evidence="6 7">YIT 12060</strain>
    </source>
</reference>
<dbReference type="GO" id="GO:0005737">
    <property type="term" value="C:cytoplasm"/>
    <property type="evidence" value="ECO:0007669"/>
    <property type="project" value="UniProtKB-SubCell"/>
</dbReference>
<evidence type="ECO:0000256" key="2">
    <source>
        <dbReference type="ARBA" id="ARBA00022490"/>
    </source>
</evidence>
<feature type="domain" description="Hemerythrin-like" evidence="5">
    <location>
        <begin position="92"/>
        <end position="221"/>
    </location>
</feature>
<dbReference type="RefSeq" id="WP_009134020.1">
    <property type="nucleotide sequence ID" value="NZ_CP102250.1"/>
</dbReference>
<sequence>MKQLLFSGGMKMSDLIQANYRLLRVLPRFGIHLGFGDKSVAEVCRAQGVSMELFLLVCNISTFDDFLPDTAMFKGIDVEDIVLFLQNSHKYYLEQRIPEIRENLSSLEEVPVTSSARILDRFFNDYRNEVEAHFEYEEQTVFPYIRGLVHGVHTEGYSIEQFEENHSNIEDKLEDLKNILIKYLPGEVPAEELNRTLFNVFLLEDDLGRHALIEDKVLVPYVMQLEENHG</sequence>
<evidence type="ECO:0000256" key="1">
    <source>
        <dbReference type="ARBA" id="ARBA00004496"/>
    </source>
</evidence>
<proteinExistence type="predicted"/>
<keyword evidence="2" id="KW-0963">Cytoplasm</keyword>
<evidence type="ECO:0000313" key="7">
    <source>
        <dbReference type="Proteomes" id="UP000006008"/>
    </source>
</evidence>
<gene>
    <name evidence="6" type="ORF">HMPREF9450_01214</name>
</gene>
<dbReference type="PANTHER" id="PTHR36438">
    <property type="entry name" value="IRON-SULFUR CLUSTER REPAIR PROTEIN YTFE"/>
    <property type="match status" value="1"/>
</dbReference>
<protein>
    <recommendedName>
        <fullName evidence="5">Hemerythrin-like domain-containing protein</fullName>
    </recommendedName>
</protein>
<comment type="caution">
    <text evidence="6">The sequence shown here is derived from an EMBL/GenBank/DDBJ whole genome shotgun (WGS) entry which is preliminary data.</text>
</comment>
<dbReference type="Proteomes" id="UP000006008">
    <property type="component" value="Unassembled WGS sequence"/>
</dbReference>
<accession>G5H8F4</accession>